<dbReference type="EMBL" id="ABDV01000006">
    <property type="protein sequence ID" value="EDT24357.1"/>
    <property type="molecule type" value="Genomic_DNA"/>
</dbReference>
<dbReference type="AlphaFoldDB" id="A0AAV3BV49"/>
<proteinExistence type="predicted"/>
<dbReference type="InterPro" id="IPR027417">
    <property type="entry name" value="P-loop_NTPase"/>
</dbReference>
<organism evidence="1 2">
    <name type="scientific">Clostridium perfringens B str. ATCC 3626</name>
    <dbReference type="NCBI Taxonomy" id="451754"/>
    <lineage>
        <taxon>Bacteria</taxon>
        <taxon>Bacillati</taxon>
        <taxon>Bacillota</taxon>
        <taxon>Clostridia</taxon>
        <taxon>Eubacteriales</taxon>
        <taxon>Clostridiaceae</taxon>
        <taxon>Clostridium</taxon>
    </lineage>
</organism>
<evidence type="ECO:0008006" key="3">
    <source>
        <dbReference type="Google" id="ProtNLM"/>
    </source>
</evidence>
<evidence type="ECO:0000313" key="2">
    <source>
        <dbReference type="Proteomes" id="UP000004342"/>
    </source>
</evidence>
<dbReference type="RefSeq" id="WP_003456431.1">
    <property type="nucleotide sequence ID" value="NZ_ABDV01000006.1"/>
</dbReference>
<dbReference type="SUPFAM" id="SSF52540">
    <property type="entry name" value="P-loop containing nucleoside triphosphate hydrolases"/>
    <property type="match status" value="1"/>
</dbReference>
<reference evidence="1 2" key="1">
    <citation type="submission" date="2007-07" db="EMBL/GenBank/DDBJ databases">
        <title>Annotation of Clostridium perfringens B str. ATCC 3626.</title>
        <authorList>
            <person name="Paulsen I."/>
            <person name="Sebastian Y."/>
        </authorList>
    </citation>
    <scope>NUCLEOTIDE SEQUENCE [LARGE SCALE GENOMIC DNA]</scope>
    <source>
        <strain evidence="2">B str. ATCC 3626</strain>
    </source>
</reference>
<accession>A0AAV3BV49</accession>
<dbReference type="Gene3D" id="3.40.50.300">
    <property type="entry name" value="P-loop containing nucleotide triphosphate hydrolases"/>
    <property type="match status" value="1"/>
</dbReference>
<dbReference type="Proteomes" id="UP000004342">
    <property type="component" value="Unassembled WGS sequence"/>
</dbReference>
<sequence>MRSWNVYMVGTLVSEEEISSLGKQSIFINNQNSLQFNIKLISQEPESFINNKYFTAYTSDIEECGFEDDFNLSEYQRINKLKEFLSKRLLIFKPIKKSDHYFIVSDVKTIIKPDKYQYKSTYIAVPLFEKKYYNKNFEEFCDDLKNGRFVGKIDGISNELGDTPPFIIWKDEKSTKILGEFESHVYDFAGFKFNFNKLYYVEFKQNWYLDIFKSPEIDNILFIGSDTHLEMYENLTNGVCIDDINNNFKRESDFIDLFIEATKELNLIYDKIDLINFHTSMKSSNLVILSGMSGTGKSKLVQAYGKVLGLDDVQLNIIPVRPSWTDDGDLIGYVDLIHSIYKPGDSGLINTLVQASKSENMDKIYIICFDEMNLARVEHYFSQFLSVLEMEKENRKLRLYNDELEGRLYNSSHYPASINIGDNVMFVGTVNLDESTYHFSDKVLDRANVITLNTVPFSRLKEENKFKKQKFNEITLEQYNQFKSKEKQVELSDREIELLNKLHIEMNKVNKNMGIGFRIIKQLDMYLKNIPENCELARTQGFDLQILQRVLTKLRGSQEQLQELIGEYNSNKKCVDGSIIINILDEYKDVSDFKATKDYIIQKARELKIYGYTI</sequence>
<evidence type="ECO:0000313" key="1">
    <source>
        <dbReference type="EMBL" id="EDT24357.1"/>
    </source>
</evidence>
<gene>
    <name evidence="1" type="ORF">AC1_1686</name>
</gene>
<comment type="caution">
    <text evidence="1">The sequence shown here is derived from an EMBL/GenBank/DDBJ whole genome shotgun (WGS) entry which is preliminary data.</text>
</comment>
<name>A0AAV3BV49_CLOPF</name>
<protein>
    <recommendedName>
        <fullName evidence="3">ATPase dynein-related AAA domain-containing protein</fullName>
    </recommendedName>
</protein>